<comment type="caution">
    <text evidence="6">The sequence shown here is derived from an EMBL/GenBank/DDBJ whole genome shotgun (WGS) entry which is preliminary data.</text>
</comment>
<proteinExistence type="inferred from homology"/>
<feature type="chain" id="PRO_5045321895" evidence="5">
    <location>
        <begin position="22"/>
        <end position="190"/>
    </location>
</feature>
<dbReference type="RefSeq" id="WP_192556289.1">
    <property type="nucleotide sequence ID" value="NZ_JACZZA010000008.1"/>
</dbReference>
<evidence type="ECO:0000256" key="4">
    <source>
        <dbReference type="ARBA" id="ARBA00023263"/>
    </source>
</evidence>
<protein>
    <submittedName>
        <fullName evidence="6">Type 1 fimbrial protein</fullName>
    </submittedName>
</protein>
<evidence type="ECO:0000256" key="2">
    <source>
        <dbReference type="ARBA" id="ARBA00006671"/>
    </source>
</evidence>
<dbReference type="EMBL" id="JACZZA010000008">
    <property type="protein sequence ID" value="MBE1161436.1"/>
    <property type="molecule type" value="Genomic_DNA"/>
</dbReference>
<organism evidence="6 7">
    <name type="scientific">Dyella acidiphila</name>
    <dbReference type="NCBI Taxonomy" id="2775866"/>
    <lineage>
        <taxon>Bacteria</taxon>
        <taxon>Pseudomonadati</taxon>
        <taxon>Pseudomonadota</taxon>
        <taxon>Gammaproteobacteria</taxon>
        <taxon>Lysobacterales</taxon>
        <taxon>Rhodanobacteraceae</taxon>
        <taxon>Dyella</taxon>
    </lineage>
</organism>
<dbReference type="PANTHER" id="PTHR33420">
    <property type="entry name" value="FIMBRIAL SUBUNIT ELFA-RELATED"/>
    <property type="match status" value="1"/>
</dbReference>
<dbReference type="PANTHER" id="PTHR33420:SF3">
    <property type="entry name" value="FIMBRIAL SUBUNIT ELFA"/>
    <property type="match status" value="1"/>
</dbReference>
<gene>
    <name evidence="6" type="ORF">IGX34_13710</name>
</gene>
<accession>A0ABR9GBN3</accession>
<evidence type="ECO:0000313" key="7">
    <source>
        <dbReference type="Proteomes" id="UP000651010"/>
    </source>
</evidence>
<dbReference type="InterPro" id="IPR008966">
    <property type="entry name" value="Adhesion_dom_sf"/>
</dbReference>
<dbReference type="Pfam" id="PF16970">
    <property type="entry name" value="FimA"/>
    <property type="match status" value="1"/>
</dbReference>
<keyword evidence="3 5" id="KW-0732">Signal</keyword>
<feature type="signal peptide" evidence="5">
    <location>
        <begin position="1"/>
        <end position="21"/>
    </location>
</feature>
<evidence type="ECO:0000256" key="1">
    <source>
        <dbReference type="ARBA" id="ARBA00004561"/>
    </source>
</evidence>
<evidence type="ECO:0000313" key="6">
    <source>
        <dbReference type="EMBL" id="MBE1161436.1"/>
    </source>
</evidence>
<dbReference type="InterPro" id="IPR050263">
    <property type="entry name" value="Bact_Fimbrial_Adh_Pro"/>
</dbReference>
<dbReference type="Gene3D" id="2.60.40.1090">
    <property type="entry name" value="Fimbrial-type adhesion domain"/>
    <property type="match status" value="1"/>
</dbReference>
<evidence type="ECO:0000256" key="3">
    <source>
        <dbReference type="ARBA" id="ARBA00022729"/>
    </source>
</evidence>
<sequence length="190" mass="18605">MKKFVSAAVIGGLLFAASAHASDGTITFTGSVTANSCTIKINGGSATATVALPAVSSSQLDAAGKTAGSTKITFDLADCVSGDAAATGAVKAFFEAGANVDVASGRLNNTASGTGAAKNVQLELVNSDDSVIKVGDVSSIKGGTLTAGAAPNDKKSSAQFAYAVRYFKSGADAVGAGTVSSSVTYSVVYQ</sequence>
<dbReference type="InterPro" id="IPR036937">
    <property type="entry name" value="Adhesion_dom_fimbrial_sf"/>
</dbReference>
<reference evidence="6 7" key="1">
    <citation type="submission" date="2020-09" db="EMBL/GenBank/DDBJ databases">
        <title>Dyella sp. 7MK23 isolated from forest soil.</title>
        <authorList>
            <person name="Fu J."/>
        </authorList>
    </citation>
    <scope>NUCLEOTIDE SEQUENCE [LARGE SCALE GENOMIC DNA]</scope>
    <source>
        <strain evidence="6 7">7MK23</strain>
    </source>
</reference>
<dbReference type="InterPro" id="IPR039458">
    <property type="entry name" value="FimA-like"/>
</dbReference>
<dbReference type="Proteomes" id="UP000651010">
    <property type="component" value="Unassembled WGS sequence"/>
</dbReference>
<comment type="subcellular location">
    <subcellularLocation>
        <location evidence="1">Fimbrium</location>
    </subcellularLocation>
</comment>
<dbReference type="SUPFAM" id="SSF49401">
    <property type="entry name" value="Bacterial adhesins"/>
    <property type="match status" value="1"/>
</dbReference>
<keyword evidence="4" id="KW-0281">Fimbrium</keyword>
<comment type="similarity">
    <text evidence="2">Belongs to the fimbrial protein family.</text>
</comment>
<name>A0ABR9GBN3_9GAMM</name>
<evidence type="ECO:0000256" key="5">
    <source>
        <dbReference type="SAM" id="SignalP"/>
    </source>
</evidence>
<keyword evidence="7" id="KW-1185">Reference proteome</keyword>